<dbReference type="EC" id="2.4.1.-" evidence="10"/>
<dbReference type="AlphaFoldDB" id="A0A1Y2C5R6"/>
<dbReference type="InterPro" id="IPR002659">
    <property type="entry name" value="Glyco_trans_31"/>
</dbReference>
<keyword evidence="9" id="KW-0472">Membrane</keyword>
<evidence type="ECO:0000256" key="9">
    <source>
        <dbReference type="ARBA" id="ARBA00023136"/>
    </source>
</evidence>
<dbReference type="Proteomes" id="UP000193642">
    <property type="component" value="Unassembled WGS sequence"/>
</dbReference>
<keyword evidence="6" id="KW-0735">Signal-anchor</keyword>
<evidence type="ECO:0000256" key="6">
    <source>
        <dbReference type="ARBA" id="ARBA00022968"/>
    </source>
</evidence>
<evidence type="ECO:0000256" key="3">
    <source>
        <dbReference type="ARBA" id="ARBA00022676"/>
    </source>
</evidence>
<dbReference type="GO" id="GO:0051072">
    <property type="term" value="P:4,6-pyruvylated galactose residue biosynthetic process"/>
    <property type="evidence" value="ECO:0007669"/>
    <property type="project" value="TreeGrafter"/>
</dbReference>
<evidence type="ECO:0000256" key="10">
    <source>
        <dbReference type="RuleBase" id="RU363063"/>
    </source>
</evidence>
<dbReference type="OrthoDB" id="2139606at2759"/>
<dbReference type="GO" id="GO:0016758">
    <property type="term" value="F:hexosyltransferase activity"/>
    <property type="evidence" value="ECO:0007669"/>
    <property type="project" value="InterPro"/>
</dbReference>
<evidence type="ECO:0000256" key="8">
    <source>
        <dbReference type="ARBA" id="ARBA00023034"/>
    </source>
</evidence>
<evidence type="ECO:0000313" key="12">
    <source>
        <dbReference type="Proteomes" id="UP000193642"/>
    </source>
</evidence>
<keyword evidence="4" id="KW-0808">Transferase</keyword>
<reference evidence="11 12" key="1">
    <citation type="submission" date="2016-07" db="EMBL/GenBank/DDBJ databases">
        <title>Pervasive Adenine N6-methylation of Active Genes in Fungi.</title>
        <authorList>
            <consortium name="DOE Joint Genome Institute"/>
            <person name="Mondo S.J."/>
            <person name="Dannebaum R.O."/>
            <person name="Kuo R.C."/>
            <person name="Labutti K."/>
            <person name="Haridas S."/>
            <person name="Kuo A."/>
            <person name="Salamov A."/>
            <person name="Ahrendt S.R."/>
            <person name="Lipzen A."/>
            <person name="Sullivan W."/>
            <person name="Andreopoulos W.B."/>
            <person name="Clum A."/>
            <person name="Lindquist E."/>
            <person name="Daum C."/>
            <person name="Ramamoorthy G.K."/>
            <person name="Gryganskyi A."/>
            <person name="Culley D."/>
            <person name="Magnuson J.K."/>
            <person name="James T.Y."/>
            <person name="O'Malley M.A."/>
            <person name="Stajich J.E."/>
            <person name="Spatafora J.W."/>
            <person name="Visel A."/>
            <person name="Grigoriev I.V."/>
        </authorList>
    </citation>
    <scope>NUCLEOTIDE SEQUENCE [LARGE SCALE GENOMIC DNA]</scope>
    <source>
        <strain evidence="11 12">JEL800</strain>
    </source>
</reference>
<dbReference type="GO" id="GO:0000139">
    <property type="term" value="C:Golgi membrane"/>
    <property type="evidence" value="ECO:0007669"/>
    <property type="project" value="UniProtKB-SubCell"/>
</dbReference>
<evidence type="ECO:0000313" key="11">
    <source>
        <dbReference type="EMBL" id="ORY41645.1"/>
    </source>
</evidence>
<dbReference type="Gene3D" id="3.90.550.50">
    <property type="match status" value="1"/>
</dbReference>
<evidence type="ECO:0000256" key="2">
    <source>
        <dbReference type="ARBA" id="ARBA00008661"/>
    </source>
</evidence>
<keyword evidence="3 10" id="KW-0328">Glycosyltransferase</keyword>
<evidence type="ECO:0000256" key="7">
    <source>
        <dbReference type="ARBA" id="ARBA00022989"/>
    </source>
</evidence>
<dbReference type="STRING" id="329046.A0A1Y2C5R6"/>
<evidence type="ECO:0000256" key="4">
    <source>
        <dbReference type="ARBA" id="ARBA00022679"/>
    </source>
</evidence>
<keyword evidence="5" id="KW-0812">Transmembrane</keyword>
<dbReference type="PANTHER" id="PTHR11214">
    <property type="entry name" value="BETA-1,3-N-ACETYLGLUCOSAMINYLTRANSFERASE"/>
    <property type="match status" value="1"/>
</dbReference>
<dbReference type="Pfam" id="PF01762">
    <property type="entry name" value="Galactosyl_T"/>
    <property type="match status" value="1"/>
</dbReference>
<keyword evidence="7" id="KW-1133">Transmembrane helix</keyword>
<sequence>MTAPKIRFYGPCSRRHILLLAVITLVFLLIAVYRSETLIEPTKNDVEVVVETVYTIEAPLESLVSVDPITKNLTMKDVYTGCPPPKLGLIGISTTTHINSTLRRNLLRKTYRKINSKASIEDQFDIIFVFGNAKSWEQELELALEEMTYGDVHITEMEENMNLGKSLDWFLHARSILYTRHPTTKNHYCLRYKFIGKSDDDTVIHLPRLSTFLKTLHPQKSHYIGRSFNDAYMSGMFYLLTPDLTEWIHHSPIPKQNRKGHEDRQVGVWFVRGNITWGIHLAKTFTFHDLEEAPNIFARKSTRESVAIHWCKDGPKMFRCIADLYGTPEVAVKRLTSPGSLERHRELVSRRRVNLTFSTDFNIDTQRTQQLIKPLVENMMPKFIRDPFTEADLNQVVEHLAARFPMFKNDTERSIWRALAAKNISSTTVAWENYVAVRLENALYEIRKPWLNAWVG</sequence>
<dbReference type="EMBL" id="MCGO01000031">
    <property type="protein sequence ID" value="ORY41645.1"/>
    <property type="molecule type" value="Genomic_DNA"/>
</dbReference>
<evidence type="ECO:0000256" key="5">
    <source>
        <dbReference type="ARBA" id="ARBA00022692"/>
    </source>
</evidence>
<accession>A0A1Y2C5R6</accession>
<protein>
    <recommendedName>
        <fullName evidence="10">Hexosyltransferase</fullName>
        <ecNumber evidence="10">2.4.1.-</ecNumber>
    </recommendedName>
</protein>
<name>A0A1Y2C5R6_9FUNG</name>
<gene>
    <name evidence="11" type="ORF">BCR33DRAFT_718795</name>
</gene>
<dbReference type="PANTHER" id="PTHR11214:SF351">
    <property type="entry name" value="BETA-1,3-GALACTOSYLTRANSFERASE PVG3"/>
    <property type="match status" value="1"/>
</dbReference>
<comment type="similarity">
    <text evidence="2 10">Belongs to the glycosyltransferase 31 family.</text>
</comment>
<proteinExistence type="inferred from homology"/>
<evidence type="ECO:0000256" key="1">
    <source>
        <dbReference type="ARBA" id="ARBA00004323"/>
    </source>
</evidence>
<keyword evidence="12" id="KW-1185">Reference proteome</keyword>
<comment type="caution">
    <text evidence="11">The sequence shown here is derived from an EMBL/GenBank/DDBJ whole genome shotgun (WGS) entry which is preliminary data.</text>
</comment>
<keyword evidence="8 10" id="KW-0333">Golgi apparatus</keyword>
<organism evidence="11 12">
    <name type="scientific">Rhizoclosmatium globosum</name>
    <dbReference type="NCBI Taxonomy" id="329046"/>
    <lineage>
        <taxon>Eukaryota</taxon>
        <taxon>Fungi</taxon>
        <taxon>Fungi incertae sedis</taxon>
        <taxon>Chytridiomycota</taxon>
        <taxon>Chytridiomycota incertae sedis</taxon>
        <taxon>Chytridiomycetes</taxon>
        <taxon>Chytridiales</taxon>
        <taxon>Chytriomycetaceae</taxon>
        <taxon>Rhizoclosmatium</taxon>
    </lineage>
</organism>
<comment type="subcellular location">
    <subcellularLocation>
        <location evidence="1 10">Golgi apparatus membrane</location>
        <topology evidence="1 10">Single-pass type II membrane protein</topology>
    </subcellularLocation>
</comment>